<sequence length="185" mass="20566">MAYFYMPSVKVEVTSPLVAAWIDDVIKCRLAVEIATFNAYGHVHPQKQLEITTHFYAPLVASTSSASDNATKSVSHFREIDELFNAIVKTGVDLSPLNSQIEKYMVSVDHLDVVRCTHSMKISLEVQSEHLAFIVSQIVDALNSKGVQVNCRQSLKIDLTTLDAKQEALKKELEQLGQECNVTQA</sequence>
<keyword evidence="1" id="KW-0175">Coiled coil</keyword>
<reference evidence="2 3" key="1">
    <citation type="journal article" date="2018" name="PLoS Genet.">
        <title>Population sequencing reveals clonal diversity and ancestral inbreeding in the grapevine cultivar Chardonnay.</title>
        <authorList>
            <person name="Roach M.J."/>
            <person name="Johnson D.L."/>
            <person name="Bohlmann J."/>
            <person name="van Vuuren H.J."/>
            <person name="Jones S.J."/>
            <person name="Pretorius I.S."/>
            <person name="Schmidt S.A."/>
            <person name="Borneman A.R."/>
        </authorList>
    </citation>
    <scope>NUCLEOTIDE SEQUENCE [LARGE SCALE GENOMIC DNA]</scope>
    <source>
        <strain evidence="3">cv. Chardonnay</strain>
        <tissue evidence="2">Leaf</tissue>
    </source>
</reference>
<accession>A0A438GMP4</accession>
<dbReference type="AlphaFoldDB" id="A0A438GMP4"/>
<evidence type="ECO:0000313" key="3">
    <source>
        <dbReference type="Proteomes" id="UP000288805"/>
    </source>
</evidence>
<feature type="coiled-coil region" evidence="1">
    <location>
        <begin position="152"/>
        <end position="179"/>
    </location>
</feature>
<evidence type="ECO:0000313" key="2">
    <source>
        <dbReference type="EMBL" id="RVW73493.1"/>
    </source>
</evidence>
<gene>
    <name evidence="2" type="ORF">CK203_060039</name>
</gene>
<organism evidence="2 3">
    <name type="scientific">Vitis vinifera</name>
    <name type="common">Grape</name>
    <dbReference type="NCBI Taxonomy" id="29760"/>
    <lineage>
        <taxon>Eukaryota</taxon>
        <taxon>Viridiplantae</taxon>
        <taxon>Streptophyta</taxon>
        <taxon>Embryophyta</taxon>
        <taxon>Tracheophyta</taxon>
        <taxon>Spermatophyta</taxon>
        <taxon>Magnoliopsida</taxon>
        <taxon>eudicotyledons</taxon>
        <taxon>Gunneridae</taxon>
        <taxon>Pentapetalae</taxon>
        <taxon>rosids</taxon>
        <taxon>Vitales</taxon>
        <taxon>Vitaceae</taxon>
        <taxon>Viteae</taxon>
        <taxon>Vitis</taxon>
    </lineage>
</organism>
<protein>
    <submittedName>
        <fullName evidence="2">Uncharacterized protein</fullName>
    </submittedName>
</protein>
<dbReference type="Proteomes" id="UP000288805">
    <property type="component" value="Unassembled WGS sequence"/>
</dbReference>
<evidence type="ECO:0000256" key="1">
    <source>
        <dbReference type="SAM" id="Coils"/>
    </source>
</evidence>
<name>A0A438GMP4_VITVI</name>
<comment type="caution">
    <text evidence="2">The sequence shown here is derived from an EMBL/GenBank/DDBJ whole genome shotgun (WGS) entry which is preliminary data.</text>
</comment>
<dbReference type="EMBL" id="QGNW01000390">
    <property type="protein sequence ID" value="RVW73493.1"/>
    <property type="molecule type" value="Genomic_DNA"/>
</dbReference>
<proteinExistence type="predicted"/>